<proteinExistence type="inferred from homology"/>
<dbReference type="GO" id="GO:0046872">
    <property type="term" value="F:metal ion binding"/>
    <property type="evidence" value="ECO:0007669"/>
    <property type="project" value="UniProtKB-KW"/>
</dbReference>
<dbReference type="Pfam" id="PF00107">
    <property type="entry name" value="ADH_zinc_N"/>
    <property type="match status" value="1"/>
</dbReference>
<keyword evidence="8" id="KW-1185">Reference proteome</keyword>
<evidence type="ECO:0000256" key="5">
    <source>
        <dbReference type="ARBA" id="ARBA00023002"/>
    </source>
</evidence>
<dbReference type="STRING" id="1182545.A0A072NV69"/>
<comment type="similarity">
    <text evidence="2">Belongs to the zinc-containing alcohol dehydrogenase family.</text>
</comment>
<sequence length="266" mass="29038">MKQFCSNPRLYTNENHEIYLEQSPEFQPGPDDCVVRVRSNDICRISVLYARGLTGASGCGASCIRAKPRASDQTTVICGAGPIGLIAAAVARASGAYPIIVADVDSNRLEFAKVFAPHCETFLTSPRAESQGITSQVIETIKSHSGEQLRVVFECTGVQSSVITAAYLPRARGEVMAVGVGRPTMDLLPFMHMSLAEIDLTCINRYHHTGPKATKLLSRGYKDLKKLGTRRFSREIAVDALTSSADRRSGAIKIYIGDWVEEEQLE</sequence>
<evidence type="ECO:0000256" key="4">
    <source>
        <dbReference type="ARBA" id="ARBA00022833"/>
    </source>
</evidence>
<gene>
    <name evidence="7" type="ORF">A1O9_12448</name>
</gene>
<keyword evidence="4" id="KW-0862">Zinc</keyword>
<dbReference type="PANTHER" id="PTHR43161:SF4">
    <property type="entry name" value="D-XYLULOSE REDUCTASE"/>
    <property type="match status" value="1"/>
</dbReference>
<dbReference type="GO" id="GO:0003939">
    <property type="term" value="F:L-iditol 2-dehydrogenase (NAD+) activity"/>
    <property type="evidence" value="ECO:0007669"/>
    <property type="project" value="TreeGrafter"/>
</dbReference>
<evidence type="ECO:0000259" key="6">
    <source>
        <dbReference type="Pfam" id="PF00107"/>
    </source>
</evidence>
<dbReference type="SUPFAM" id="SSF51735">
    <property type="entry name" value="NAD(P)-binding Rossmann-fold domains"/>
    <property type="match status" value="1"/>
</dbReference>
<evidence type="ECO:0000256" key="3">
    <source>
        <dbReference type="ARBA" id="ARBA00022723"/>
    </source>
</evidence>
<comment type="caution">
    <text evidence="7">The sequence shown here is derived from an EMBL/GenBank/DDBJ whole genome shotgun (WGS) entry which is preliminary data.</text>
</comment>
<reference evidence="7 8" key="1">
    <citation type="submission" date="2013-03" db="EMBL/GenBank/DDBJ databases">
        <title>The Genome Sequence of Exophiala aquamarina CBS 119918.</title>
        <authorList>
            <consortium name="The Broad Institute Genomics Platform"/>
            <person name="Cuomo C."/>
            <person name="de Hoog S."/>
            <person name="Gorbushina A."/>
            <person name="Walker B."/>
            <person name="Young S.K."/>
            <person name="Zeng Q."/>
            <person name="Gargeya S."/>
            <person name="Fitzgerald M."/>
            <person name="Haas B."/>
            <person name="Abouelleil A."/>
            <person name="Allen A.W."/>
            <person name="Alvarado L."/>
            <person name="Arachchi H.M."/>
            <person name="Berlin A.M."/>
            <person name="Chapman S.B."/>
            <person name="Gainer-Dewar J."/>
            <person name="Goldberg J."/>
            <person name="Griggs A."/>
            <person name="Gujja S."/>
            <person name="Hansen M."/>
            <person name="Howarth C."/>
            <person name="Imamovic A."/>
            <person name="Ireland A."/>
            <person name="Larimer J."/>
            <person name="McCowan C."/>
            <person name="Murphy C."/>
            <person name="Pearson M."/>
            <person name="Poon T.W."/>
            <person name="Priest M."/>
            <person name="Roberts A."/>
            <person name="Saif S."/>
            <person name="Shea T."/>
            <person name="Sisk P."/>
            <person name="Sykes S."/>
            <person name="Wortman J."/>
            <person name="Nusbaum C."/>
            <person name="Birren B."/>
        </authorList>
    </citation>
    <scope>NUCLEOTIDE SEQUENCE [LARGE SCALE GENOMIC DNA]</scope>
    <source>
        <strain evidence="7 8">CBS 119918</strain>
    </source>
</reference>
<evidence type="ECO:0000313" key="8">
    <source>
        <dbReference type="Proteomes" id="UP000027920"/>
    </source>
</evidence>
<dbReference type="PANTHER" id="PTHR43161">
    <property type="entry name" value="SORBITOL DEHYDROGENASE"/>
    <property type="match status" value="1"/>
</dbReference>
<keyword evidence="5" id="KW-0560">Oxidoreductase</keyword>
<comment type="cofactor">
    <cofactor evidence="1">
        <name>Zn(2+)</name>
        <dbReference type="ChEBI" id="CHEBI:29105"/>
    </cofactor>
</comment>
<dbReference type="OrthoDB" id="2148442at2759"/>
<dbReference type="GO" id="GO:0006062">
    <property type="term" value="P:sorbitol catabolic process"/>
    <property type="evidence" value="ECO:0007669"/>
    <property type="project" value="TreeGrafter"/>
</dbReference>
<evidence type="ECO:0000256" key="1">
    <source>
        <dbReference type="ARBA" id="ARBA00001947"/>
    </source>
</evidence>
<dbReference type="Gene3D" id="3.90.180.10">
    <property type="entry name" value="Medium-chain alcohol dehydrogenases, catalytic domain"/>
    <property type="match status" value="1"/>
</dbReference>
<protein>
    <recommendedName>
        <fullName evidence="6">Alcohol dehydrogenase-like C-terminal domain-containing protein</fullName>
    </recommendedName>
</protein>
<feature type="domain" description="Alcohol dehydrogenase-like C-terminal" evidence="6">
    <location>
        <begin position="82"/>
        <end position="218"/>
    </location>
</feature>
<dbReference type="InterPro" id="IPR036291">
    <property type="entry name" value="NAD(P)-bd_dom_sf"/>
</dbReference>
<evidence type="ECO:0000256" key="2">
    <source>
        <dbReference type="ARBA" id="ARBA00008072"/>
    </source>
</evidence>
<dbReference type="RefSeq" id="XP_013254121.1">
    <property type="nucleotide sequence ID" value="XM_013398667.1"/>
</dbReference>
<organism evidence="7 8">
    <name type="scientific">Exophiala aquamarina CBS 119918</name>
    <dbReference type="NCBI Taxonomy" id="1182545"/>
    <lineage>
        <taxon>Eukaryota</taxon>
        <taxon>Fungi</taxon>
        <taxon>Dikarya</taxon>
        <taxon>Ascomycota</taxon>
        <taxon>Pezizomycotina</taxon>
        <taxon>Eurotiomycetes</taxon>
        <taxon>Chaetothyriomycetidae</taxon>
        <taxon>Chaetothyriales</taxon>
        <taxon>Herpotrichiellaceae</taxon>
        <taxon>Exophiala</taxon>
    </lineage>
</organism>
<dbReference type="AlphaFoldDB" id="A0A072NV69"/>
<dbReference type="Gene3D" id="3.40.50.720">
    <property type="entry name" value="NAD(P)-binding Rossmann-like Domain"/>
    <property type="match status" value="1"/>
</dbReference>
<dbReference type="VEuPathDB" id="FungiDB:A1O9_12448"/>
<keyword evidence="3" id="KW-0479">Metal-binding</keyword>
<dbReference type="InterPro" id="IPR013149">
    <property type="entry name" value="ADH-like_C"/>
</dbReference>
<dbReference type="EMBL" id="AMGV01000023">
    <property type="protein sequence ID" value="KEF51531.1"/>
    <property type="molecule type" value="Genomic_DNA"/>
</dbReference>
<accession>A0A072NV69</accession>
<dbReference type="HOGENOM" id="CLU_026673_11_5_1"/>
<dbReference type="GeneID" id="25287342"/>
<evidence type="ECO:0000313" key="7">
    <source>
        <dbReference type="EMBL" id="KEF51531.1"/>
    </source>
</evidence>
<name>A0A072NV69_9EURO</name>
<dbReference type="Proteomes" id="UP000027920">
    <property type="component" value="Unassembled WGS sequence"/>
</dbReference>